<sequence length="430" mass="49978">MPRVKTKIETLQESSIFISRISFVLVFHLISTAVFPSSKIPLIFSTLFSATIVSQTTMFRNLRRQISRYAYEINEVKEITLPDDRKDLIISIYDLKSYLANAQKWNNRRRLLFRQMSPLQQKIASSINYPNKLNLVDQYFEKNNKIIDQIVKSSINKYNVKDYELQFVEEQASLQKRNQFFRVVESLCHYARDWSKKPSEEISPLLEYIMLQCKDLNDDKTVAIVPGSGLGRVAHELAAQLKLSSVHAVEFSWSMVLMNEFLYSTMENVNDLNVYPYLHTYSNHLTIEDQVRPVEIMHSLEKPQSLNIHHGDFTQFNLSDHLKANEDPENLLIVTCFFLDTAENLISYFQAINKLSSGFNGKVKWINLGPLKYGTAAKIELCDDEMKAIIKTMGWNFVDEQKPKLLGYLTDKKGLWQGYYDVTMWTAEKQ</sequence>
<dbReference type="VEuPathDB" id="FungiDB:C5L36_0C04620"/>
<proteinExistence type="predicted"/>
<reference evidence="2 3" key="1">
    <citation type="submission" date="2018-06" db="EMBL/GenBank/DDBJ databases">
        <title>Population genomics shows no distinction between pathogenic Candida krusei and environmental Pichia kudriavzevii: One species, four names.</title>
        <authorList>
            <person name="Douglass A.P."/>
            <person name="Offei B."/>
            <person name="Braun-Galleani S."/>
            <person name="Coughlan A.Y."/>
            <person name="Martos A."/>
            <person name="Ortiz-Merino R.A."/>
            <person name="Byrne K.P."/>
            <person name="Wolfe K.H."/>
        </authorList>
    </citation>
    <scope>NUCLEOTIDE SEQUENCE [LARGE SCALE GENOMIC DNA]</scope>
    <source>
        <strain evidence="2 3">CBS573</strain>
    </source>
</reference>
<feature type="transmembrane region" description="Helical" evidence="1">
    <location>
        <begin position="16"/>
        <end position="34"/>
    </location>
</feature>
<dbReference type="GO" id="GO:0008757">
    <property type="term" value="F:S-adenosylmethionine-dependent methyltransferase activity"/>
    <property type="evidence" value="ECO:0007669"/>
    <property type="project" value="InterPro"/>
</dbReference>
<evidence type="ECO:0000313" key="2">
    <source>
        <dbReference type="EMBL" id="AWU76529.1"/>
    </source>
</evidence>
<dbReference type="KEGG" id="pkz:C5L36_0C04620"/>
<name>A0A2U9R6C2_PICKU</name>
<gene>
    <name evidence="2" type="ORF">C5L36_0C04620</name>
</gene>
<dbReference type="PANTHER" id="PTHR12303">
    <property type="entry name" value="CARNOSINE N-METHYLTRANSFERASE"/>
    <property type="match status" value="1"/>
</dbReference>
<dbReference type="SMART" id="SM01296">
    <property type="entry name" value="N2227"/>
    <property type="match status" value="1"/>
</dbReference>
<organism evidence="2 3">
    <name type="scientific">Pichia kudriavzevii</name>
    <name type="common">Yeast</name>
    <name type="synonym">Issatchenkia orientalis</name>
    <dbReference type="NCBI Taxonomy" id="4909"/>
    <lineage>
        <taxon>Eukaryota</taxon>
        <taxon>Fungi</taxon>
        <taxon>Dikarya</taxon>
        <taxon>Ascomycota</taxon>
        <taxon>Saccharomycotina</taxon>
        <taxon>Pichiomycetes</taxon>
        <taxon>Pichiales</taxon>
        <taxon>Pichiaceae</taxon>
        <taxon>Pichia</taxon>
    </lineage>
</organism>
<accession>A0A2U9R6C2</accession>
<evidence type="ECO:0000313" key="3">
    <source>
        <dbReference type="Proteomes" id="UP000249293"/>
    </source>
</evidence>
<dbReference type="RefSeq" id="XP_029322006.1">
    <property type="nucleotide sequence ID" value="XM_029466146.1"/>
</dbReference>
<dbReference type="Proteomes" id="UP000249293">
    <property type="component" value="Chromosome 3"/>
</dbReference>
<dbReference type="GeneID" id="40384324"/>
<dbReference type="OrthoDB" id="978at2759"/>
<keyword evidence="1" id="KW-0472">Membrane</keyword>
<keyword evidence="3" id="KW-1185">Reference proteome</keyword>
<evidence type="ECO:0000256" key="1">
    <source>
        <dbReference type="SAM" id="Phobius"/>
    </source>
</evidence>
<dbReference type="PANTHER" id="PTHR12303:SF11">
    <property type="entry name" value="AER338CP"/>
    <property type="match status" value="1"/>
</dbReference>
<dbReference type="AlphaFoldDB" id="A0A2U9R6C2"/>
<dbReference type="EMBL" id="CP028775">
    <property type="protein sequence ID" value="AWU76529.1"/>
    <property type="molecule type" value="Genomic_DNA"/>
</dbReference>
<keyword evidence="1" id="KW-0812">Transmembrane</keyword>
<dbReference type="Pfam" id="PF07942">
    <property type="entry name" value="CARME"/>
    <property type="match status" value="1"/>
</dbReference>
<protein>
    <submittedName>
        <fullName evidence="2">Uncharacterized protein</fullName>
    </submittedName>
</protein>
<dbReference type="InterPro" id="IPR012901">
    <property type="entry name" value="CARME"/>
</dbReference>
<keyword evidence="1" id="KW-1133">Transmembrane helix</keyword>